<dbReference type="EMBL" id="DVHH01000052">
    <property type="protein sequence ID" value="HIR54337.1"/>
    <property type="molecule type" value="Genomic_DNA"/>
</dbReference>
<reference evidence="1" key="2">
    <citation type="journal article" date="2021" name="PeerJ">
        <title>Extensive microbial diversity within the chicken gut microbiome revealed by metagenomics and culture.</title>
        <authorList>
            <person name="Gilroy R."/>
            <person name="Ravi A."/>
            <person name="Getino M."/>
            <person name="Pursley I."/>
            <person name="Horton D.L."/>
            <person name="Alikhan N.F."/>
            <person name="Baker D."/>
            <person name="Gharbi K."/>
            <person name="Hall N."/>
            <person name="Watson M."/>
            <person name="Adriaenssens E.M."/>
            <person name="Foster-Nyarko E."/>
            <person name="Jarju S."/>
            <person name="Secka A."/>
            <person name="Antonio M."/>
            <person name="Oren A."/>
            <person name="Chaudhuri R.R."/>
            <person name="La Ragione R."/>
            <person name="Hildebrand F."/>
            <person name="Pallen M.J."/>
        </authorList>
    </citation>
    <scope>NUCLEOTIDE SEQUENCE</scope>
    <source>
        <strain evidence="1">ChiGjej3B3-7149</strain>
    </source>
</reference>
<gene>
    <name evidence="1" type="ORF">IAD36_01890</name>
</gene>
<evidence type="ECO:0000313" key="2">
    <source>
        <dbReference type="Proteomes" id="UP000824238"/>
    </source>
</evidence>
<reference evidence="1" key="1">
    <citation type="submission" date="2020-10" db="EMBL/GenBank/DDBJ databases">
        <authorList>
            <person name="Gilroy R."/>
        </authorList>
    </citation>
    <scope>NUCLEOTIDE SEQUENCE</scope>
    <source>
        <strain evidence="1">ChiGjej3B3-7149</strain>
    </source>
</reference>
<dbReference type="AlphaFoldDB" id="A0A9D1IYI2"/>
<evidence type="ECO:0000313" key="1">
    <source>
        <dbReference type="EMBL" id="HIR54337.1"/>
    </source>
</evidence>
<evidence type="ECO:0008006" key="3">
    <source>
        <dbReference type="Google" id="ProtNLM"/>
    </source>
</evidence>
<sequence length="360" mass="38537">MEKQQTTRWFLGANSAEGFRSLYEDFCRGEGDFLRIIKGGPGCGKSSFMRHIGEAAEKKGLEVEYILCSGDPDSLDGVYIPALRLGYADGTAPHILDPACFGAGGDYLNLGAFCDTARSRGEAARLEGLTAAYRAHYARAYSLLAAAGRASTGLAGAWLCAADREAAAKRALSMAGRELPRAKKGTGRGHLTRRYLGGASCKGRVFLTGTLPGLCARVYRLEGRFGLATAFMQTMAEETLSRGLDCVLCPHWLLPGALEAMAIPALGLGFVADLRDGTELPETCRCLHLDLLPAAAEDRAARRALKAEERMAAGLCDMAMLSLAAAKSLHDELEAVYRPFVDFTGLTDAAWRETARLGLT</sequence>
<organism evidence="1 2">
    <name type="scientific">Candidatus Scatomorpha intestinigallinarum</name>
    <dbReference type="NCBI Taxonomy" id="2840923"/>
    <lineage>
        <taxon>Bacteria</taxon>
        <taxon>Bacillati</taxon>
        <taxon>Bacillota</taxon>
        <taxon>Clostridia</taxon>
        <taxon>Eubacteriales</taxon>
        <taxon>Candidatus Scatomorpha</taxon>
    </lineage>
</organism>
<proteinExistence type="predicted"/>
<accession>A0A9D1IYI2</accession>
<name>A0A9D1IYI2_9FIRM</name>
<dbReference type="Proteomes" id="UP000824238">
    <property type="component" value="Unassembled WGS sequence"/>
</dbReference>
<comment type="caution">
    <text evidence="1">The sequence shown here is derived from an EMBL/GenBank/DDBJ whole genome shotgun (WGS) entry which is preliminary data.</text>
</comment>
<protein>
    <recommendedName>
        <fullName evidence="3">ATPase</fullName>
    </recommendedName>
</protein>